<keyword evidence="2" id="KW-1185">Reference proteome</keyword>
<reference evidence="1 2" key="1">
    <citation type="journal article" date="2023" name="Microbiol. Resour. Announc.">
        <title>Complete Genome Sequence of Imperialibacter roseus strain P4T.</title>
        <authorList>
            <person name="Tizabi D.R."/>
            <person name="Bachvaroff T."/>
            <person name="Hill R.T."/>
        </authorList>
    </citation>
    <scope>NUCLEOTIDE SEQUENCE [LARGE SCALE GENOMIC DNA]</scope>
    <source>
        <strain evidence="1 2">P4T</strain>
    </source>
</reference>
<evidence type="ECO:0000313" key="1">
    <source>
        <dbReference type="EMBL" id="WOK08371.1"/>
    </source>
</evidence>
<proteinExistence type="predicted"/>
<organism evidence="1 2">
    <name type="scientific">Imperialibacter roseus</name>
    <dbReference type="NCBI Taxonomy" id="1324217"/>
    <lineage>
        <taxon>Bacteria</taxon>
        <taxon>Pseudomonadati</taxon>
        <taxon>Bacteroidota</taxon>
        <taxon>Cytophagia</taxon>
        <taxon>Cytophagales</taxon>
        <taxon>Flammeovirgaceae</taxon>
        <taxon>Imperialibacter</taxon>
    </lineage>
</organism>
<dbReference type="Proteomes" id="UP001302349">
    <property type="component" value="Chromosome"/>
</dbReference>
<evidence type="ECO:0000313" key="2">
    <source>
        <dbReference type="Proteomes" id="UP001302349"/>
    </source>
</evidence>
<protein>
    <submittedName>
        <fullName evidence="1">Uncharacterized protein</fullName>
    </submittedName>
</protein>
<accession>A0ABZ0IUD9</accession>
<gene>
    <name evidence="1" type="ORF">RT717_06930</name>
</gene>
<sequence length="136" mass="15869">MNIKKILSNRFSQMVIALPLMYFLVLPQMRKLMLYDQENRLDRRACMEDSIASEMLIEGVIVEKYLTPRKLRKFKLSNKQDTIDSELLIFETAKTYDFIQVGDTLGKKAGSLNLFVRRLNLDTLIVLDYSCPQNLN</sequence>
<dbReference type="RefSeq" id="WP_317491012.1">
    <property type="nucleotide sequence ID" value="NZ_CP136051.1"/>
</dbReference>
<name>A0ABZ0IUD9_9BACT</name>
<dbReference type="EMBL" id="CP136051">
    <property type="protein sequence ID" value="WOK08371.1"/>
    <property type="molecule type" value="Genomic_DNA"/>
</dbReference>